<gene>
    <name evidence="1" type="ORF">K4L44_09230</name>
</gene>
<evidence type="ECO:0000313" key="2">
    <source>
        <dbReference type="Proteomes" id="UP000826212"/>
    </source>
</evidence>
<dbReference type="EMBL" id="CP081303">
    <property type="protein sequence ID" value="QZE12772.1"/>
    <property type="molecule type" value="Genomic_DNA"/>
</dbReference>
<reference evidence="1" key="1">
    <citation type="submission" date="2021-08" db="EMBL/GenBank/DDBJ databases">
        <title>Novel anaerobic bacterium isolated from sea squirt in East Sea, Republic of Korea.</title>
        <authorList>
            <person name="Nguyen T.H."/>
            <person name="Li Z."/>
            <person name="Lee Y.-J."/>
            <person name="Ko J."/>
            <person name="Kim S.-G."/>
        </authorList>
    </citation>
    <scope>NUCLEOTIDE SEQUENCE</scope>
    <source>
        <strain evidence="1">KCTC 25031</strain>
    </source>
</reference>
<keyword evidence="2" id="KW-1185">Reference proteome</keyword>
<evidence type="ECO:0000313" key="1">
    <source>
        <dbReference type="EMBL" id="QZE12772.1"/>
    </source>
</evidence>
<organism evidence="1 2">
    <name type="scientific">Halosquirtibacter laminarini</name>
    <dbReference type="NCBI Taxonomy" id="3374600"/>
    <lineage>
        <taxon>Bacteria</taxon>
        <taxon>Pseudomonadati</taxon>
        <taxon>Bacteroidota</taxon>
        <taxon>Bacteroidia</taxon>
        <taxon>Marinilabiliales</taxon>
        <taxon>Prolixibacteraceae</taxon>
        <taxon>Halosquirtibacter</taxon>
    </lineage>
</organism>
<sequence>MNSTQENFKRITTLAIPLIFSQVGQVVVTLADNAMIGHVGKEYLAASSFANSIFIVIMMLGMGITFGLTPLVGKAFGQKDYPKIQALFHNSIFLNTVCSIFLILIGWFVGNLMPFMGQTDRVVELAQPYYFIILISLLPMNYFFTFKQLAEGLENTKIAMVITVAGNLMNIVGNYILIYGKFGAPQMMLNGAGLSTLISRIAMMIAFVLVFRKNSLFEGYTLRFKLKEVKRSIQGKLFSIGSAIGLQMLVEGLIFSLASIMMGWIGELQLAAHQIAMSLSYFTFMISNGIAQATTIRISTLNGRKEYVKLQSAVRVSVVITLIYSTIACMVFFLIPDTLVSIFTSEDSVITAAATLLGMAAIYQIFDGMQVLGLGVLRGFADVKVPMIYAATSYLLIGLPLAYAAAFIFKLDAIGIWSGIIAGLAFAAILFWARVTHRLKNLHTKNI</sequence>
<accession>A0AC61NBC9</accession>
<dbReference type="Proteomes" id="UP000826212">
    <property type="component" value="Chromosome"/>
</dbReference>
<proteinExistence type="predicted"/>
<protein>
    <submittedName>
        <fullName evidence="1">MATE family efflux transporter</fullName>
    </submittedName>
</protein>
<name>A0AC61NBC9_9BACT</name>